<keyword evidence="2" id="KW-1185">Reference proteome</keyword>
<sequence>MEMTEQQRPKVLPACQRCRLRKIRCDRKPPKCNHCMQAKATCVIVDSVTSEKYSREYIHRLEEQERELRIKVEAVSLRTPVTRDDEESVDRSGGRGDGALIDEVPSPSSPGSTIRSNAFVGDASSLSFLKLIFSDQRWRSYEPQLLEQLAERPQIPESTIRPNQQPSIGIASLLVENYFSRFHINRTFLLRQHVLDIFHRIYQSTPGQSPSAQDYFQLFMVFALSGVTLFRKGEIEDHPYGYCLAAQAFLGKIALVGNLDAIQNLLLIARVGMYHHIEMSIWDISRFCMRQCIEQGLHVRPEQQRSRDLLMEQHRRRIFWECYVLDRYSSGVLGRPYAISDNDITVDLPIDASDDTIVQFANAERLEDVPTGGGTNPTELSVFIYIIQLRRITSRIHSDFYDGRSLSAVSGDTTPSQSLSPGDVYVKLYHFLDELDEWRAKGPIFAESQSLYEKPDWYDFMFIKDKLLLVRAAMHITPKQNGRPPPDLLKMSLEFATTTIELYDSMARRNLITWSRSYFQVIFAAGLSIIYCVSLGICSEDHQRQPNSKASHTLHLCSQILQKFRKEMPDAGRFAIVFEMLRSNLLRDSASVPETPYDSAKTLVEDRQQTDPALVAHTQSDTHLGVAQDPTGMDLLANAATWPQNLDNSLASAGGVTDMSASQYPANALQGHMHSDMPGLQLGHSTDSTIPWPILTDEIMGQLETGLGEYAWDIIGTGNITWDETDWALS</sequence>
<name>A0ACC0USW7_9HYPO</name>
<gene>
    <name evidence="1" type="ORF">N3K66_008791</name>
</gene>
<evidence type="ECO:0000313" key="1">
    <source>
        <dbReference type="EMBL" id="KAI9896619.1"/>
    </source>
</evidence>
<proteinExistence type="predicted"/>
<protein>
    <submittedName>
        <fullName evidence="1">Uncharacterized protein</fullName>
    </submittedName>
</protein>
<reference evidence="1" key="1">
    <citation type="submission" date="2022-10" db="EMBL/GenBank/DDBJ databases">
        <title>Complete Genome of Trichothecium roseum strain YXFP-22015, a Plant Pathogen Isolated from Citrus.</title>
        <authorList>
            <person name="Wang Y."/>
            <person name="Zhu L."/>
        </authorList>
    </citation>
    <scope>NUCLEOTIDE SEQUENCE</scope>
    <source>
        <strain evidence="1">YXFP-22015</strain>
    </source>
</reference>
<organism evidence="1 2">
    <name type="scientific">Trichothecium roseum</name>
    <dbReference type="NCBI Taxonomy" id="47278"/>
    <lineage>
        <taxon>Eukaryota</taxon>
        <taxon>Fungi</taxon>
        <taxon>Dikarya</taxon>
        <taxon>Ascomycota</taxon>
        <taxon>Pezizomycotina</taxon>
        <taxon>Sordariomycetes</taxon>
        <taxon>Hypocreomycetidae</taxon>
        <taxon>Hypocreales</taxon>
        <taxon>Hypocreales incertae sedis</taxon>
        <taxon>Trichothecium</taxon>
    </lineage>
</organism>
<dbReference type="Proteomes" id="UP001163324">
    <property type="component" value="Chromosome 9"/>
</dbReference>
<accession>A0ACC0USW7</accession>
<dbReference type="EMBL" id="CM047948">
    <property type="protein sequence ID" value="KAI9896619.1"/>
    <property type="molecule type" value="Genomic_DNA"/>
</dbReference>
<evidence type="ECO:0000313" key="2">
    <source>
        <dbReference type="Proteomes" id="UP001163324"/>
    </source>
</evidence>
<comment type="caution">
    <text evidence="1">The sequence shown here is derived from an EMBL/GenBank/DDBJ whole genome shotgun (WGS) entry which is preliminary data.</text>
</comment>